<evidence type="ECO:0000313" key="3">
    <source>
        <dbReference type="Proteomes" id="UP000268313"/>
    </source>
</evidence>
<evidence type="ECO:0008006" key="4">
    <source>
        <dbReference type="Google" id="ProtNLM"/>
    </source>
</evidence>
<feature type="chain" id="PRO_5017420234" description="Bacteriocin fulvocin C-related protein" evidence="1">
    <location>
        <begin position="24"/>
        <end position="196"/>
    </location>
</feature>
<dbReference type="NCBIfam" id="NF033852">
    <property type="entry name" value="fulvocin_rel"/>
    <property type="match status" value="1"/>
</dbReference>
<dbReference type="Proteomes" id="UP000268313">
    <property type="component" value="Unassembled WGS sequence"/>
</dbReference>
<comment type="caution">
    <text evidence="2">The sequence shown here is derived from an EMBL/GenBank/DDBJ whole genome shotgun (WGS) entry which is preliminary data.</text>
</comment>
<reference evidence="3" key="1">
    <citation type="submission" date="2018-09" db="EMBL/GenBank/DDBJ databases">
        <authorList>
            <person name="Livingstone P.G."/>
            <person name="Whitworth D.E."/>
        </authorList>
    </citation>
    <scope>NUCLEOTIDE SEQUENCE [LARGE SCALE GENOMIC DNA]</scope>
    <source>
        <strain evidence="3">CA043D</strain>
    </source>
</reference>
<dbReference type="RefSeq" id="WP_120607252.1">
    <property type="nucleotide sequence ID" value="NZ_RAWE01000228.1"/>
</dbReference>
<name>A0A3A8JJY5_9BACT</name>
<dbReference type="AlphaFoldDB" id="A0A3A8JJY5"/>
<keyword evidence="3" id="KW-1185">Reference proteome</keyword>
<keyword evidence="1" id="KW-0732">Signal</keyword>
<evidence type="ECO:0000256" key="1">
    <source>
        <dbReference type="SAM" id="SignalP"/>
    </source>
</evidence>
<protein>
    <recommendedName>
        <fullName evidence="4">Bacteriocin fulvocin C-related protein</fullName>
    </recommendedName>
</protein>
<evidence type="ECO:0000313" key="2">
    <source>
        <dbReference type="EMBL" id="RKG96092.1"/>
    </source>
</evidence>
<dbReference type="OrthoDB" id="3689067at2"/>
<proteinExistence type="predicted"/>
<accession>A0A3A8JJY5</accession>
<organism evidence="2 3">
    <name type="scientific">Corallococcus carmarthensis</name>
    <dbReference type="NCBI Taxonomy" id="2316728"/>
    <lineage>
        <taxon>Bacteria</taxon>
        <taxon>Pseudomonadati</taxon>
        <taxon>Myxococcota</taxon>
        <taxon>Myxococcia</taxon>
        <taxon>Myxococcales</taxon>
        <taxon>Cystobacterineae</taxon>
        <taxon>Myxococcaceae</taxon>
        <taxon>Corallococcus</taxon>
    </lineage>
</organism>
<dbReference type="EMBL" id="RAWE01000228">
    <property type="protein sequence ID" value="RKG96092.1"/>
    <property type="molecule type" value="Genomic_DNA"/>
</dbReference>
<sequence length="196" mass="20816">MLLLLGVAILGVGTLLFPLPASASESCTAAQKHVQDWVDANAGHLPTDLDGVSRHPVAYRKAIFAALSADQKVSLWREHIRQYVAAHPKLSTQQAAVLESVFARLTSELFSQAGHAQLDLMEKQVKDAFGAEEAVAIVATLGPVEAPEAVPPALAPLCQCSRASPYCGSLACRAYKCTTQSGCGTFYQFRCDGLCG</sequence>
<gene>
    <name evidence="2" type="ORF">D7X32_37065</name>
</gene>
<feature type="signal peptide" evidence="1">
    <location>
        <begin position="1"/>
        <end position="23"/>
    </location>
</feature>